<reference evidence="1 2" key="1">
    <citation type="submission" date="2014-11" db="EMBL/GenBank/DDBJ databases">
        <authorList>
            <person name="Park G.-S."/>
            <person name="Hong S.-J."/>
            <person name="Jung B.K."/>
            <person name="Khan A.R."/>
            <person name="Kwak Y."/>
            <person name="Shin J.-H."/>
        </authorList>
    </citation>
    <scope>NUCLEOTIDE SEQUENCE [LARGE SCALE GENOMIC DNA]</scope>
    <source>
        <strain evidence="1 2">DSM 27622</strain>
    </source>
</reference>
<evidence type="ECO:0000313" key="2">
    <source>
        <dbReference type="Proteomes" id="UP000035213"/>
    </source>
</evidence>
<name>A0A0G3MA53_CHRGL</name>
<evidence type="ECO:0000313" key="1">
    <source>
        <dbReference type="EMBL" id="AKK73942.1"/>
    </source>
</evidence>
<dbReference type="STRING" id="1324352.OK18_16200"/>
<evidence type="ECO:0008006" key="3">
    <source>
        <dbReference type="Google" id="ProtNLM"/>
    </source>
</evidence>
<dbReference type="RefSeq" id="WP_053328673.1">
    <property type="nucleotide sequence ID" value="NZ_CP009928.1"/>
</dbReference>
<dbReference type="PATRIC" id="fig|1324352.5.peg.3383"/>
<organism evidence="1 2">
    <name type="scientific">Chryseobacterium gallinarum</name>
    <dbReference type="NCBI Taxonomy" id="1324352"/>
    <lineage>
        <taxon>Bacteria</taxon>
        <taxon>Pseudomonadati</taxon>
        <taxon>Bacteroidota</taxon>
        <taxon>Flavobacteriia</taxon>
        <taxon>Flavobacteriales</taxon>
        <taxon>Weeksellaceae</taxon>
        <taxon>Chryseobacterium group</taxon>
        <taxon>Chryseobacterium</taxon>
    </lineage>
</organism>
<dbReference type="KEGG" id="cgn:OK18_16200"/>
<gene>
    <name evidence="1" type="ORF">OK18_16200</name>
</gene>
<protein>
    <recommendedName>
        <fullName evidence="3">TMF family protein</fullName>
    </recommendedName>
</protein>
<dbReference type="EMBL" id="CP009928">
    <property type="protein sequence ID" value="AKK73942.1"/>
    <property type="molecule type" value="Genomic_DNA"/>
</dbReference>
<accession>A0A0G3MA53</accession>
<proteinExistence type="predicted"/>
<sequence>MKKITSVFTILTITFSYSQIQPWNTTGNAGTNPFDHFIGTIDNQPLILKTNNIEQLRITPKGKFIPSGTDASWGKNLFFGGGNESIAEGNGRNTIFGLDSFNSAAGHTNTAIGYQAFVNVEQSTYNVAVGSQTIGGKGWLLENTAVGTFALSRDQVSDINFFVTGNSAFGSGALQTLKHGRYNVAIGTLSLFWLASQAISSEDNAQYSNNIGIGYQAGYNLIKGTNNIFIGNEVKSSRSIIDNELNIGNWIVGNNGIIGIGQFADLLPANGISADGRKYKLFVKEGIKTEKIKVEVASANDWADNVFKEDYQLMPLSEVEKHIQNKGHLPNIPSADEVVKNGIDLGDMNSKLLQKIEELTLYQIQMSKDIKELKEENRRLKHVLKKE</sequence>
<dbReference type="OrthoDB" id="658938at2"/>
<dbReference type="AlphaFoldDB" id="A0A0G3MA53"/>
<dbReference type="Proteomes" id="UP000035213">
    <property type="component" value="Chromosome"/>
</dbReference>